<name>A0A8C5I6S5_GOUWI</name>
<evidence type="ECO:0000256" key="1">
    <source>
        <dbReference type="ARBA" id="ARBA00022441"/>
    </source>
</evidence>
<dbReference type="Ensembl" id="ENSGWIT00000059726.1">
    <property type="protein sequence ID" value="ENSGWIP00000055470.1"/>
    <property type="gene ID" value="ENSGWIG00000026388.1"/>
</dbReference>
<dbReference type="AlphaFoldDB" id="A0A8C5I6S5"/>
<dbReference type="InterPro" id="IPR011043">
    <property type="entry name" value="Gal_Oxase/kelch_b-propeller"/>
</dbReference>
<keyword evidence="2" id="KW-0677">Repeat</keyword>
<feature type="domain" description="BTB" evidence="4">
    <location>
        <begin position="30"/>
        <end position="96"/>
    </location>
</feature>
<dbReference type="Pfam" id="PF24681">
    <property type="entry name" value="Kelch_KLHDC2_KLHL20_DRC7"/>
    <property type="match status" value="1"/>
</dbReference>
<keyword evidence="6" id="KW-1185">Reference proteome</keyword>
<dbReference type="Gene3D" id="3.30.710.10">
    <property type="entry name" value="Potassium Channel Kv1.1, Chain A"/>
    <property type="match status" value="1"/>
</dbReference>
<reference evidence="5" key="3">
    <citation type="submission" date="2025-09" db="UniProtKB">
        <authorList>
            <consortium name="Ensembl"/>
        </authorList>
    </citation>
    <scope>IDENTIFICATION</scope>
</reference>
<dbReference type="InterPro" id="IPR000210">
    <property type="entry name" value="BTB/POZ_dom"/>
</dbReference>
<dbReference type="PROSITE" id="PS50097">
    <property type="entry name" value="BTB"/>
    <property type="match status" value="1"/>
</dbReference>
<dbReference type="RefSeq" id="XP_028292262.1">
    <property type="nucleotide sequence ID" value="XM_028436461.1"/>
</dbReference>
<organism evidence="5 6">
    <name type="scientific">Gouania willdenowi</name>
    <name type="common">Blunt-snouted clingfish</name>
    <name type="synonym">Lepadogaster willdenowi</name>
    <dbReference type="NCBI Taxonomy" id="441366"/>
    <lineage>
        <taxon>Eukaryota</taxon>
        <taxon>Metazoa</taxon>
        <taxon>Chordata</taxon>
        <taxon>Craniata</taxon>
        <taxon>Vertebrata</taxon>
        <taxon>Euteleostomi</taxon>
        <taxon>Actinopterygii</taxon>
        <taxon>Neopterygii</taxon>
        <taxon>Teleostei</taxon>
        <taxon>Neoteleostei</taxon>
        <taxon>Acanthomorphata</taxon>
        <taxon>Ovalentaria</taxon>
        <taxon>Blenniimorphae</taxon>
        <taxon>Blenniiformes</taxon>
        <taxon>Gobiesocoidei</taxon>
        <taxon>Gobiesocidae</taxon>
        <taxon>Gobiesocinae</taxon>
        <taxon>Gouania</taxon>
    </lineage>
</organism>
<dbReference type="InterPro" id="IPR015915">
    <property type="entry name" value="Kelch-typ_b-propeller"/>
</dbReference>
<proteinExistence type="predicted"/>
<dbReference type="Gene3D" id="2.120.10.80">
    <property type="entry name" value="Kelch-type beta propeller"/>
    <property type="match status" value="2"/>
</dbReference>
<evidence type="ECO:0000256" key="2">
    <source>
        <dbReference type="ARBA" id="ARBA00022737"/>
    </source>
</evidence>
<dbReference type="Pfam" id="PF07707">
    <property type="entry name" value="BACK"/>
    <property type="match status" value="1"/>
</dbReference>
<keyword evidence="1" id="KW-0880">Kelch repeat</keyword>
<dbReference type="PANTHER" id="PTHR24412:SF172">
    <property type="entry name" value="KELCH-LIKE PROTEIN 10"/>
    <property type="match status" value="1"/>
</dbReference>
<dbReference type="SUPFAM" id="SSF54695">
    <property type="entry name" value="POZ domain"/>
    <property type="match status" value="1"/>
</dbReference>
<sequence length="646" mass="73445">MNYINWTVKEVNLKISGYTPDEYRLKGLLCDAVIKVRDVEFPMHKLIMCACIPYFHTLIFDWSEPERRVFVFDDVTPEIMELIITFAYTNNVTLTNDNVFDLMITADSWNITSLVDDCCEFLGNHLSLENCVRVLQMTESIYSPILQERVFIFICCHFEEVVKLEEFLQLQMHELADILGSDGLNVQQESTVFEGILKWIAHMPNERRDDITTLLSKVRLGLLSPTYLHLTVSTNDVVRANDNSKLMVLDAIKVMSELEENSKPGIYHKIALPRFPNAILLSTGGWTGSTPTDDIVSYDYSTNCWFRGPLSKLMHPIAFHGCAYLNEYLYIVGGMNETVNSFNSVHRFHLLTQIWNEVAPMHQQRCYVSVAVLDECIYAMGGFNGVDRLKTAEVYQPETNQWTFISPMNSVRSDASCTTLRNKIYICGGFMWDQELQTAECYDPSTDQWTLIAPMSSRRSGLGVVAYMDQVFVVGGYNGDTVLSSAEAYDPVTNIWSDVPAMLTPRKCFGIAVINKCLFVVGGLSTRISSLVECYNITTNSWSEVSELNTPRNALSCCLLSGHHQLDEYCVPRYILTSNENEKELTSEEARATPSEKRRTSTKAQVAAEGIKELLADMDHQDAEEQMRLQRKTAQQKSEQEEEKKK</sequence>
<dbReference type="SUPFAM" id="SSF50965">
    <property type="entry name" value="Galactose oxidase, central domain"/>
    <property type="match status" value="2"/>
</dbReference>
<evidence type="ECO:0000259" key="4">
    <source>
        <dbReference type="PROSITE" id="PS50097"/>
    </source>
</evidence>
<protein>
    <submittedName>
        <fullName evidence="5">Kelch-like protein 10</fullName>
    </submittedName>
</protein>
<reference evidence="5" key="2">
    <citation type="submission" date="2025-08" db="UniProtKB">
        <authorList>
            <consortium name="Ensembl"/>
        </authorList>
    </citation>
    <scope>IDENTIFICATION</scope>
</reference>
<dbReference type="SMART" id="SM00225">
    <property type="entry name" value="BTB"/>
    <property type="match status" value="1"/>
</dbReference>
<dbReference type="PANTHER" id="PTHR24412">
    <property type="entry name" value="KELCH PROTEIN"/>
    <property type="match status" value="1"/>
</dbReference>
<dbReference type="OrthoDB" id="191037at2759"/>
<dbReference type="Proteomes" id="UP000694680">
    <property type="component" value="Chromosome 21"/>
</dbReference>
<dbReference type="PIRSF" id="PIRSF037037">
    <property type="entry name" value="Kelch-like_protein_gigaxonin"/>
    <property type="match status" value="1"/>
</dbReference>
<reference evidence="5" key="1">
    <citation type="submission" date="2020-06" db="EMBL/GenBank/DDBJ databases">
        <authorList>
            <consortium name="Wellcome Sanger Institute Data Sharing"/>
        </authorList>
    </citation>
    <scope>NUCLEOTIDE SEQUENCE [LARGE SCALE GENOMIC DNA]</scope>
</reference>
<dbReference type="Pfam" id="PF00651">
    <property type="entry name" value="BTB"/>
    <property type="match status" value="1"/>
</dbReference>
<dbReference type="SMART" id="SM00612">
    <property type="entry name" value="Kelch"/>
    <property type="match status" value="6"/>
</dbReference>
<dbReference type="Pfam" id="PF01344">
    <property type="entry name" value="Kelch_1"/>
    <property type="match status" value="2"/>
</dbReference>
<feature type="region of interest" description="Disordered" evidence="3">
    <location>
        <begin position="618"/>
        <end position="646"/>
    </location>
</feature>
<accession>A0A8C5I6S5</accession>
<dbReference type="InterPro" id="IPR006652">
    <property type="entry name" value="Kelch_1"/>
</dbReference>
<dbReference type="Gene3D" id="1.25.40.420">
    <property type="match status" value="1"/>
</dbReference>
<dbReference type="InterPro" id="IPR011333">
    <property type="entry name" value="SKP1/BTB/POZ_sf"/>
</dbReference>
<gene>
    <name evidence="5" type="primary">LOC114455303</name>
</gene>
<dbReference type="InterPro" id="IPR017096">
    <property type="entry name" value="BTB-kelch_protein"/>
</dbReference>
<dbReference type="SMART" id="SM00875">
    <property type="entry name" value="BACK"/>
    <property type="match status" value="1"/>
</dbReference>
<feature type="region of interest" description="Disordered" evidence="3">
    <location>
        <begin position="581"/>
        <end position="605"/>
    </location>
</feature>
<evidence type="ECO:0000256" key="3">
    <source>
        <dbReference type="SAM" id="MobiDB-lite"/>
    </source>
</evidence>
<feature type="compositionally biased region" description="Basic and acidic residues" evidence="3">
    <location>
        <begin position="618"/>
        <end position="628"/>
    </location>
</feature>
<dbReference type="InterPro" id="IPR011705">
    <property type="entry name" value="BACK"/>
</dbReference>
<dbReference type="FunFam" id="1.25.40.420:FF:000001">
    <property type="entry name" value="Kelch-like family member 12"/>
    <property type="match status" value="1"/>
</dbReference>
<evidence type="ECO:0000313" key="5">
    <source>
        <dbReference type="Ensembl" id="ENSGWIP00000055470.1"/>
    </source>
</evidence>
<feature type="compositionally biased region" description="Basic and acidic residues" evidence="3">
    <location>
        <begin position="581"/>
        <end position="599"/>
    </location>
</feature>
<evidence type="ECO:0000313" key="6">
    <source>
        <dbReference type="Proteomes" id="UP000694680"/>
    </source>
</evidence>
<dbReference type="GeneID" id="114455303"/>